<dbReference type="InterPro" id="IPR013083">
    <property type="entry name" value="Znf_RING/FYVE/PHD"/>
</dbReference>
<dbReference type="GO" id="GO:0006357">
    <property type="term" value="P:regulation of transcription by RNA polymerase II"/>
    <property type="evidence" value="ECO:0007669"/>
    <property type="project" value="TreeGrafter"/>
</dbReference>
<reference evidence="1 2" key="2">
    <citation type="submission" date="2018-11" db="EMBL/GenBank/DDBJ databases">
        <authorList>
            <consortium name="Pathogen Informatics"/>
        </authorList>
    </citation>
    <scope>NUCLEOTIDE SEQUENCE [LARGE SCALE GENOMIC DNA]</scope>
</reference>
<protein>
    <submittedName>
        <fullName evidence="3">PHD-type domain-containing protein</fullName>
    </submittedName>
</protein>
<dbReference type="SUPFAM" id="SSF57903">
    <property type="entry name" value="FYVE/PHD zinc finger"/>
    <property type="match status" value="1"/>
</dbReference>
<dbReference type="InterPro" id="IPR050701">
    <property type="entry name" value="Histone_Mod_Regulator"/>
</dbReference>
<sequence length="120" mass="13116">MGPSDIACGVAVHEDCYITENQSDVGSNDSSSPTEPWFCEPCLYGLTKPPYCELCPNRFGAFKRAGIVHFGRYGNIGGGWVHLLCALYTPGMTFGDVAHLTAVSWQELDYRLFGKRVCSG</sequence>
<proteinExistence type="predicted"/>
<reference evidence="3" key="1">
    <citation type="submission" date="2016-06" db="UniProtKB">
        <authorList>
            <consortium name="WormBaseParasite"/>
        </authorList>
    </citation>
    <scope>IDENTIFICATION</scope>
</reference>
<evidence type="ECO:0000313" key="2">
    <source>
        <dbReference type="Proteomes" id="UP000271098"/>
    </source>
</evidence>
<name>A0A183D8G0_9BILA</name>
<keyword evidence="2" id="KW-1185">Reference proteome</keyword>
<dbReference type="PANTHER" id="PTHR13793:SF158">
    <property type="entry name" value="PHD-TYPE DOMAIN-CONTAINING PROTEIN"/>
    <property type="match status" value="1"/>
</dbReference>
<organism evidence="3">
    <name type="scientific">Gongylonema pulchrum</name>
    <dbReference type="NCBI Taxonomy" id="637853"/>
    <lineage>
        <taxon>Eukaryota</taxon>
        <taxon>Metazoa</taxon>
        <taxon>Ecdysozoa</taxon>
        <taxon>Nematoda</taxon>
        <taxon>Chromadorea</taxon>
        <taxon>Rhabditida</taxon>
        <taxon>Spirurina</taxon>
        <taxon>Spiruromorpha</taxon>
        <taxon>Spiruroidea</taxon>
        <taxon>Gongylonematidae</taxon>
        <taxon>Gongylonema</taxon>
    </lineage>
</organism>
<dbReference type="InterPro" id="IPR011011">
    <property type="entry name" value="Znf_FYVE_PHD"/>
</dbReference>
<dbReference type="WBParaSite" id="GPUH_0000500801-mRNA-1">
    <property type="protein sequence ID" value="GPUH_0000500801-mRNA-1"/>
    <property type="gene ID" value="GPUH_0000500801"/>
</dbReference>
<dbReference type="Proteomes" id="UP000271098">
    <property type="component" value="Unassembled WGS sequence"/>
</dbReference>
<dbReference type="PANTHER" id="PTHR13793">
    <property type="entry name" value="PHD FINGER PROTEINS"/>
    <property type="match status" value="1"/>
</dbReference>
<dbReference type="AlphaFoldDB" id="A0A183D8G0"/>
<accession>A0A183D8G0</accession>
<dbReference type="Gene3D" id="3.30.40.10">
    <property type="entry name" value="Zinc/RING finger domain, C3HC4 (zinc finger)"/>
    <property type="match status" value="1"/>
</dbReference>
<dbReference type="OrthoDB" id="336088at2759"/>
<gene>
    <name evidence="1" type="ORF">GPUH_LOCUS5001</name>
</gene>
<evidence type="ECO:0000313" key="3">
    <source>
        <dbReference type="WBParaSite" id="GPUH_0000500801-mRNA-1"/>
    </source>
</evidence>
<evidence type="ECO:0000313" key="1">
    <source>
        <dbReference type="EMBL" id="VDK48555.1"/>
    </source>
</evidence>
<dbReference type="EMBL" id="UYRT01010081">
    <property type="protein sequence ID" value="VDK48555.1"/>
    <property type="molecule type" value="Genomic_DNA"/>
</dbReference>